<dbReference type="GO" id="GO:0016791">
    <property type="term" value="F:phosphatase activity"/>
    <property type="evidence" value="ECO:0007669"/>
    <property type="project" value="UniProtKB-ARBA"/>
</dbReference>
<accession>A0A837RES2</accession>
<dbReference type="InterPro" id="IPR006379">
    <property type="entry name" value="HAD-SF_hydro_IIB"/>
</dbReference>
<dbReference type="AlphaFoldDB" id="A0A837RES2"/>
<organism evidence="1 2">
    <name type="scientific">Companilactobacillus crustorum JCM 15951</name>
    <dbReference type="NCBI Taxonomy" id="1423737"/>
    <lineage>
        <taxon>Bacteria</taxon>
        <taxon>Bacillati</taxon>
        <taxon>Bacillota</taxon>
        <taxon>Bacilli</taxon>
        <taxon>Lactobacillales</taxon>
        <taxon>Lactobacillaceae</taxon>
        <taxon>Companilactobacillus</taxon>
    </lineage>
</organism>
<proteinExistence type="predicted"/>
<protein>
    <submittedName>
        <fullName evidence="1">HAD superfamily hydrolase</fullName>
    </submittedName>
</protein>
<gene>
    <name evidence="1" type="ORF">FD26_GL001589</name>
</gene>
<dbReference type="PROSITE" id="PS01229">
    <property type="entry name" value="COF_2"/>
    <property type="match status" value="1"/>
</dbReference>
<dbReference type="EMBL" id="AZDB01000048">
    <property type="protein sequence ID" value="KRK41263.1"/>
    <property type="molecule type" value="Genomic_DNA"/>
</dbReference>
<keyword evidence="1" id="KW-0378">Hydrolase</keyword>
<evidence type="ECO:0000313" key="2">
    <source>
        <dbReference type="Proteomes" id="UP000050964"/>
    </source>
</evidence>
<dbReference type="PANTHER" id="PTHR10000">
    <property type="entry name" value="PHOSPHOSERINE PHOSPHATASE"/>
    <property type="match status" value="1"/>
</dbReference>
<name>A0A837RES2_9LACO</name>
<dbReference type="Gene3D" id="3.40.50.1000">
    <property type="entry name" value="HAD superfamily/HAD-like"/>
    <property type="match status" value="1"/>
</dbReference>
<evidence type="ECO:0000313" key="1">
    <source>
        <dbReference type="EMBL" id="KRK41263.1"/>
    </source>
</evidence>
<sequence length="232" mass="25907">MFYISTGRMYELAKITQNLLNPNVRLVTSNGAVFDGKAGREVTLLGAKAVELAYQVTQVDKLPMMLFTPKKAYFTEKIPHFIAQNAGNFDESFGYKEIKNLAELKKVENEITNGVILSRGNLKELKQANEKLMVTDLLRLSSSGPDNIEMIPLSTDKGTAVKQIQKEQGVDFDHTFVFGDGMNDVGMMHEAKYSVAMGNGLEEVKKQANYVTETNAKDGLAKFLEDYFKDEL</sequence>
<dbReference type="PANTHER" id="PTHR10000:SF55">
    <property type="entry name" value="5-AMINO-6-(5-PHOSPHO-D-RIBITYLAMINO)URACIL PHOSPHATASE YCSE"/>
    <property type="match status" value="1"/>
</dbReference>
<dbReference type="Proteomes" id="UP000050964">
    <property type="component" value="Unassembled WGS sequence"/>
</dbReference>
<dbReference type="Pfam" id="PF08282">
    <property type="entry name" value="Hydrolase_3"/>
    <property type="match status" value="1"/>
</dbReference>
<dbReference type="SUPFAM" id="SSF56784">
    <property type="entry name" value="HAD-like"/>
    <property type="match status" value="1"/>
</dbReference>
<dbReference type="GO" id="GO:0005829">
    <property type="term" value="C:cytosol"/>
    <property type="evidence" value="ECO:0007669"/>
    <property type="project" value="TreeGrafter"/>
</dbReference>
<dbReference type="Gene3D" id="3.30.1240.10">
    <property type="match status" value="1"/>
</dbReference>
<comment type="caution">
    <text evidence="1">The sequence shown here is derived from an EMBL/GenBank/DDBJ whole genome shotgun (WGS) entry which is preliminary data.</text>
</comment>
<dbReference type="NCBIfam" id="TIGR01484">
    <property type="entry name" value="HAD-SF-IIB"/>
    <property type="match status" value="1"/>
</dbReference>
<dbReference type="GO" id="GO:0000287">
    <property type="term" value="F:magnesium ion binding"/>
    <property type="evidence" value="ECO:0007669"/>
    <property type="project" value="TreeGrafter"/>
</dbReference>
<dbReference type="InterPro" id="IPR023214">
    <property type="entry name" value="HAD_sf"/>
</dbReference>
<reference evidence="1 2" key="1">
    <citation type="journal article" date="2015" name="Genome Announc.">
        <title>Expanding the biotechnology potential of lactobacilli through comparative genomics of 213 strains and associated genera.</title>
        <authorList>
            <person name="Sun Z."/>
            <person name="Harris H.M."/>
            <person name="McCann A."/>
            <person name="Guo C."/>
            <person name="Argimon S."/>
            <person name="Zhang W."/>
            <person name="Yang X."/>
            <person name="Jeffery I.B."/>
            <person name="Cooney J.C."/>
            <person name="Kagawa T.F."/>
            <person name="Liu W."/>
            <person name="Song Y."/>
            <person name="Salvetti E."/>
            <person name="Wrobel A."/>
            <person name="Rasinkangas P."/>
            <person name="Parkhill J."/>
            <person name="Rea M.C."/>
            <person name="O'Sullivan O."/>
            <person name="Ritari J."/>
            <person name="Douillard F.P."/>
            <person name="Paul Ross R."/>
            <person name="Yang R."/>
            <person name="Briner A.E."/>
            <person name="Felis G.E."/>
            <person name="de Vos W.M."/>
            <person name="Barrangou R."/>
            <person name="Klaenhammer T.R."/>
            <person name="Caufield P.W."/>
            <person name="Cui Y."/>
            <person name="Zhang H."/>
            <person name="O'Toole P.W."/>
        </authorList>
    </citation>
    <scope>NUCLEOTIDE SEQUENCE [LARGE SCALE GENOMIC DNA]</scope>
    <source>
        <strain evidence="1 2">JCM 15951</strain>
    </source>
</reference>
<dbReference type="InterPro" id="IPR036412">
    <property type="entry name" value="HAD-like_sf"/>
</dbReference>